<evidence type="ECO:0000256" key="4">
    <source>
        <dbReference type="ARBA" id="ARBA00023163"/>
    </source>
</evidence>
<dbReference type="SUPFAM" id="SSF53850">
    <property type="entry name" value="Periplasmic binding protein-like II"/>
    <property type="match status" value="1"/>
</dbReference>
<comment type="caution">
    <text evidence="6">The sequence shown here is derived from an EMBL/GenBank/DDBJ whole genome shotgun (WGS) entry which is preliminary data.</text>
</comment>
<protein>
    <submittedName>
        <fullName evidence="6">LysR family transcriptional regulator</fullName>
    </submittedName>
</protein>
<dbReference type="InterPro" id="IPR036390">
    <property type="entry name" value="WH_DNA-bd_sf"/>
</dbReference>
<dbReference type="EMBL" id="AZAC01000078">
    <property type="protein sequence ID" value="KIX10827.1"/>
    <property type="molecule type" value="Genomic_DNA"/>
</dbReference>
<sequence>MYDRGIEAFFAVASSRSLSKASELLHISQTAVSRRLKDLEEQLGITLVDRQKGVRSCELTLAGERFLPIAERWNRLQRKLHQFSSGVLAVSLRLGCVDSLSKHVMPDLYRALRAHDPPVYLRIFTTRSVELYDKIERRELDVAFVLQEKNLQNVEVTPFYKEKMMVAKMQDGVFASSKLQAGQLDPRHELYINWGPGHHIWHDQTWGPARKSEIELDSVELARDLIEGPENWVLVPESVMNSYKWKTDMAYYRLTPPPPDRITYMITHSFPRPGARDGLEIIKQIAEEQGFFNVG</sequence>
<dbReference type="GO" id="GO:0003677">
    <property type="term" value="F:DNA binding"/>
    <property type="evidence" value="ECO:0007669"/>
    <property type="project" value="UniProtKB-KW"/>
</dbReference>
<keyword evidence="3" id="KW-0238">DNA-binding</keyword>
<dbReference type="Pfam" id="PF00126">
    <property type="entry name" value="HTH_1"/>
    <property type="match status" value="1"/>
</dbReference>
<dbReference type="CDD" id="cd05466">
    <property type="entry name" value="PBP2_LTTR_substrate"/>
    <property type="match status" value="1"/>
</dbReference>
<dbReference type="InterPro" id="IPR000847">
    <property type="entry name" value="LysR_HTH_N"/>
</dbReference>
<accession>A0A0D2G774</accession>
<dbReference type="PROSITE" id="PS50931">
    <property type="entry name" value="HTH_LYSR"/>
    <property type="match status" value="1"/>
</dbReference>
<proteinExistence type="inferred from homology"/>
<keyword evidence="7" id="KW-1185">Reference proteome</keyword>
<feature type="domain" description="HTH lysR-type" evidence="5">
    <location>
        <begin position="1"/>
        <end position="60"/>
    </location>
</feature>
<dbReference type="InterPro" id="IPR036388">
    <property type="entry name" value="WH-like_DNA-bd_sf"/>
</dbReference>
<dbReference type="Gene3D" id="3.40.190.10">
    <property type="entry name" value="Periplasmic binding protein-like II"/>
    <property type="match status" value="2"/>
</dbReference>
<evidence type="ECO:0000313" key="7">
    <source>
        <dbReference type="Proteomes" id="UP000032233"/>
    </source>
</evidence>
<dbReference type="PANTHER" id="PTHR30346">
    <property type="entry name" value="TRANSCRIPTIONAL DUAL REGULATOR HCAR-RELATED"/>
    <property type="match status" value="1"/>
</dbReference>
<name>A0A0D2G774_9BACT</name>
<dbReference type="GO" id="GO:0003700">
    <property type="term" value="F:DNA-binding transcription factor activity"/>
    <property type="evidence" value="ECO:0007669"/>
    <property type="project" value="InterPro"/>
</dbReference>
<evidence type="ECO:0000259" key="5">
    <source>
        <dbReference type="PROSITE" id="PS50931"/>
    </source>
</evidence>
<reference evidence="6 7" key="1">
    <citation type="submission" date="2013-11" db="EMBL/GenBank/DDBJ databases">
        <title>Metagenomic analysis of a methanogenic consortium involved in long chain n-alkane degradation.</title>
        <authorList>
            <person name="Davidova I.A."/>
            <person name="Callaghan A.V."/>
            <person name="Wawrik B."/>
            <person name="Pruitt S."/>
            <person name="Marks C."/>
            <person name="Duncan K.E."/>
            <person name="Suflita J.M."/>
        </authorList>
    </citation>
    <scope>NUCLEOTIDE SEQUENCE [LARGE SCALE GENOMIC DNA]</scope>
    <source>
        <strain evidence="6 7">SPR</strain>
    </source>
</reference>
<dbReference type="SUPFAM" id="SSF46785">
    <property type="entry name" value="Winged helix' DNA-binding domain"/>
    <property type="match status" value="1"/>
</dbReference>
<dbReference type="OrthoDB" id="3252676at2"/>
<comment type="similarity">
    <text evidence="1">Belongs to the LysR transcriptional regulatory family.</text>
</comment>
<dbReference type="AlphaFoldDB" id="A0A0D2G774"/>
<evidence type="ECO:0000256" key="3">
    <source>
        <dbReference type="ARBA" id="ARBA00023125"/>
    </source>
</evidence>
<keyword evidence="4" id="KW-0804">Transcription</keyword>
<gene>
    <name evidence="6" type="ORF">X474_26480</name>
</gene>
<dbReference type="RefSeq" id="WP_052515583.1">
    <property type="nucleotide sequence ID" value="NZ_AZAC01000078.1"/>
</dbReference>
<evidence type="ECO:0000256" key="2">
    <source>
        <dbReference type="ARBA" id="ARBA00023015"/>
    </source>
</evidence>
<dbReference type="InParanoid" id="A0A0D2G774"/>
<dbReference type="InterPro" id="IPR005119">
    <property type="entry name" value="LysR_subst-bd"/>
</dbReference>
<dbReference type="STRING" id="1429043.X474_26480"/>
<dbReference type="PANTHER" id="PTHR30346:SF28">
    <property type="entry name" value="HTH-TYPE TRANSCRIPTIONAL REGULATOR CYNR"/>
    <property type="match status" value="1"/>
</dbReference>
<evidence type="ECO:0000313" key="6">
    <source>
        <dbReference type="EMBL" id="KIX10827.1"/>
    </source>
</evidence>
<dbReference type="GO" id="GO:0032993">
    <property type="term" value="C:protein-DNA complex"/>
    <property type="evidence" value="ECO:0007669"/>
    <property type="project" value="TreeGrafter"/>
</dbReference>
<dbReference type="Gene3D" id="1.10.10.10">
    <property type="entry name" value="Winged helix-like DNA-binding domain superfamily/Winged helix DNA-binding domain"/>
    <property type="match status" value="1"/>
</dbReference>
<evidence type="ECO:0000256" key="1">
    <source>
        <dbReference type="ARBA" id="ARBA00009437"/>
    </source>
</evidence>
<dbReference type="PRINTS" id="PR00039">
    <property type="entry name" value="HTHLYSR"/>
</dbReference>
<dbReference type="Proteomes" id="UP000032233">
    <property type="component" value="Unassembled WGS sequence"/>
</dbReference>
<keyword evidence="2" id="KW-0805">Transcription regulation</keyword>
<organism evidence="6 7">
    <name type="scientific">Dethiosulfatarculus sandiegensis</name>
    <dbReference type="NCBI Taxonomy" id="1429043"/>
    <lineage>
        <taxon>Bacteria</taxon>
        <taxon>Pseudomonadati</taxon>
        <taxon>Thermodesulfobacteriota</taxon>
        <taxon>Desulfarculia</taxon>
        <taxon>Desulfarculales</taxon>
        <taxon>Desulfarculaceae</taxon>
        <taxon>Dethiosulfatarculus</taxon>
    </lineage>
</organism>
<dbReference type="Pfam" id="PF03466">
    <property type="entry name" value="LysR_substrate"/>
    <property type="match status" value="1"/>
</dbReference>